<protein>
    <recommendedName>
        <fullName evidence="3">tRNA threonylcarbamoyladenosine biosynthesis protein TsaE</fullName>
    </recommendedName>
    <alternativeName>
        <fullName evidence="10">t(6)A37 threonylcarbamoyladenosine biosynthesis protein TsaE</fullName>
    </alternativeName>
</protein>
<evidence type="ECO:0000313" key="12">
    <source>
        <dbReference type="Proteomes" id="UP001319180"/>
    </source>
</evidence>
<evidence type="ECO:0000256" key="3">
    <source>
        <dbReference type="ARBA" id="ARBA00019010"/>
    </source>
</evidence>
<comment type="similarity">
    <text evidence="2">Belongs to the TsaE family.</text>
</comment>
<comment type="caution">
    <text evidence="11">The sequence shown here is derived from an EMBL/GenBank/DDBJ whole genome shotgun (WGS) entry which is preliminary data.</text>
</comment>
<evidence type="ECO:0000256" key="5">
    <source>
        <dbReference type="ARBA" id="ARBA00022694"/>
    </source>
</evidence>
<comment type="subcellular location">
    <subcellularLocation>
        <location evidence="1">Cytoplasm</location>
    </subcellularLocation>
</comment>
<accession>A0AAP2D5V8</accession>
<dbReference type="PANTHER" id="PTHR33540">
    <property type="entry name" value="TRNA THREONYLCARBAMOYLADENOSINE BIOSYNTHESIS PROTEIN TSAE"/>
    <property type="match status" value="1"/>
</dbReference>
<keyword evidence="4" id="KW-0963">Cytoplasm</keyword>
<evidence type="ECO:0000256" key="9">
    <source>
        <dbReference type="ARBA" id="ARBA00022842"/>
    </source>
</evidence>
<dbReference type="EMBL" id="JAHESC010000001">
    <property type="protein sequence ID" value="MBT1685106.1"/>
    <property type="molecule type" value="Genomic_DNA"/>
</dbReference>
<evidence type="ECO:0000256" key="7">
    <source>
        <dbReference type="ARBA" id="ARBA00022741"/>
    </source>
</evidence>
<keyword evidence="9" id="KW-0460">Magnesium</keyword>
<dbReference type="InterPro" id="IPR027417">
    <property type="entry name" value="P-loop_NTPase"/>
</dbReference>
<evidence type="ECO:0000256" key="10">
    <source>
        <dbReference type="ARBA" id="ARBA00032441"/>
    </source>
</evidence>
<dbReference type="GO" id="GO:0005737">
    <property type="term" value="C:cytoplasm"/>
    <property type="evidence" value="ECO:0007669"/>
    <property type="project" value="UniProtKB-SubCell"/>
</dbReference>
<proteinExistence type="inferred from homology"/>
<dbReference type="Pfam" id="PF02367">
    <property type="entry name" value="TsaE"/>
    <property type="match status" value="1"/>
</dbReference>
<name>A0AAP2D5V8_9BACT</name>
<keyword evidence="7" id="KW-0547">Nucleotide-binding</keyword>
<keyword evidence="8" id="KW-0067">ATP-binding</keyword>
<reference evidence="11 12" key="1">
    <citation type="submission" date="2021-05" db="EMBL/GenBank/DDBJ databases">
        <title>A Polyphasic approach of four new species of the genus Ohtaekwangia: Ohtaekwangia histidinii sp. nov., Ohtaekwangia cretensis sp. nov., Ohtaekwangia indiensis sp. nov., Ohtaekwangia reichenbachii sp. nov. from diverse environment.</title>
        <authorList>
            <person name="Octaviana S."/>
        </authorList>
    </citation>
    <scope>NUCLEOTIDE SEQUENCE [LARGE SCALE GENOMIC DNA]</scope>
    <source>
        <strain evidence="11 12">PWU37</strain>
    </source>
</reference>
<evidence type="ECO:0000256" key="4">
    <source>
        <dbReference type="ARBA" id="ARBA00022490"/>
    </source>
</evidence>
<dbReference type="AlphaFoldDB" id="A0AAP2D5V8"/>
<sequence>MTGGGKVYRHVDREALKDVGAAIARQMEHVPVWLFYGEMGAGKTTLIKEVCRALGVEDAMSSPSFSIVNEYAAGIGVEKVFHFDFYRIRNEAEAFDIGAEEYFYSGYPCLVEWPEKIPGLIPPKAASVTLSIDNETQRTIAISIHDREEENGL</sequence>
<keyword evidence="5" id="KW-0819">tRNA processing</keyword>
<keyword evidence="12" id="KW-1185">Reference proteome</keyword>
<dbReference type="GO" id="GO:0002949">
    <property type="term" value="P:tRNA threonylcarbamoyladenosine modification"/>
    <property type="evidence" value="ECO:0007669"/>
    <property type="project" value="InterPro"/>
</dbReference>
<dbReference type="NCBIfam" id="TIGR00150">
    <property type="entry name" value="T6A_YjeE"/>
    <property type="match status" value="1"/>
</dbReference>
<keyword evidence="6" id="KW-0479">Metal-binding</keyword>
<evidence type="ECO:0000256" key="2">
    <source>
        <dbReference type="ARBA" id="ARBA00007599"/>
    </source>
</evidence>
<evidence type="ECO:0000256" key="6">
    <source>
        <dbReference type="ARBA" id="ARBA00022723"/>
    </source>
</evidence>
<dbReference type="GO" id="GO:0046872">
    <property type="term" value="F:metal ion binding"/>
    <property type="evidence" value="ECO:0007669"/>
    <property type="project" value="UniProtKB-KW"/>
</dbReference>
<dbReference type="Proteomes" id="UP001319180">
    <property type="component" value="Unassembled WGS sequence"/>
</dbReference>
<evidence type="ECO:0000256" key="1">
    <source>
        <dbReference type="ARBA" id="ARBA00004496"/>
    </source>
</evidence>
<dbReference type="GO" id="GO:0005524">
    <property type="term" value="F:ATP binding"/>
    <property type="evidence" value="ECO:0007669"/>
    <property type="project" value="UniProtKB-KW"/>
</dbReference>
<dbReference type="InterPro" id="IPR003442">
    <property type="entry name" value="T6A_TsaE"/>
</dbReference>
<dbReference type="SUPFAM" id="SSF52540">
    <property type="entry name" value="P-loop containing nucleoside triphosphate hydrolases"/>
    <property type="match status" value="1"/>
</dbReference>
<organism evidence="11 12">
    <name type="scientific">Dawidia soli</name>
    <dbReference type="NCBI Taxonomy" id="2782352"/>
    <lineage>
        <taxon>Bacteria</taxon>
        <taxon>Pseudomonadati</taxon>
        <taxon>Bacteroidota</taxon>
        <taxon>Cytophagia</taxon>
        <taxon>Cytophagales</taxon>
        <taxon>Chryseotaleaceae</taxon>
        <taxon>Dawidia</taxon>
    </lineage>
</organism>
<evidence type="ECO:0000313" key="11">
    <source>
        <dbReference type="EMBL" id="MBT1685106.1"/>
    </source>
</evidence>
<gene>
    <name evidence="11" type="primary">tsaE</name>
    <name evidence="11" type="ORF">KK078_00985</name>
</gene>
<evidence type="ECO:0000256" key="8">
    <source>
        <dbReference type="ARBA" id="ARBA00022840"/>
    </source>
</evidence>
<dbReference type="Gene3D" id="3.40.50.300">
    <property type="entry name" value="P-loop containing nucleotide triphosphate hydrolases"/>
    <property type="match status" value="1"/>
</dbReference>
<dbReference type="PANTHER" id="PTHR33540:SF2">
    <property type="entry name" value="TRNA THREONYLCARBAMOYLADENOSINE BIOSYNTHESIS PROTEIN TSAE"/>
    <property type="match status" value="1"/>
</dbReference>